<dbReference type="EMBL" id="CCYD01000468">
    <property type="protein sequence ID" value="CEG40193.1"/>
    <property type="molecule type" value="Genomic_DNA"/>
</dbReference>
<dbReference type="AlphaFoldDB" id="A0A0P1AI69"/>
<dbReference type="Pfam" id="PF14223">
    <property type="entry name" value="Retrotran_gag_2"/>
    <property type="match status" value="1"/>
</dbReference>
<evidence type="ECO:0000313" key="1">
    <source>
        <dbReference type="EMBL" id="CEG40193.1"/>
    </source>
</evidence>
<dbReference type="RefSeq" id="XP_024576562.1">
    <property type="nucleotide sequence ID" value="XM_024725824.1"/>
</dbReference>
<dbReference type="Proteomes" id="UP000054928">
    <property type="component" value="Unassembled WGS sequence"/>
</dbReference>
<keyword evidence="2" id="KW-1185">Reference proteome</keyword>
<protein>
    <submittedName>
        <fullName evidence="1">Putative polyprotein</fullName>
    </submittedName>
</protein>
<accession>A0A0P1AI69</accession>
<sequence>MAVKEESDVTEDWLLNDAKALGIIAQGVEIEHQTKVWSATRAMEAKGTLCDFFNRSTPRNRVVMTRRLHEFKMESGTSMAEHLDSIDELAVGLQTTGGPIDESRQHVVLLSSLPSE</sequence>
<dbReference type="OMA" id="INEGDSC"/>
<evidence type="ECO:0000313" key="2">
    <source>
        <dbReference type="Proteomes" id="UP000054928"/>
    </source>
</evidence>
<dbReference type="OrthoDB" id="165998at2759"/>
<proteinExistence type="predicted"/>
<name>A0A0P1AI69_PLAHL</name>
<reference evidence="2" key="1">
    <citation type="submission" date="2014-09" db="EMBL/GenBank/DDBJ databases">
        <authorList>
            <person name="Sharma Rahul"/>
            <person name="Thines Marco"/>
        </authorList>
    </citation>
    <scope>NUCLEOTIDE SEQUENCE [LARGE SCALE GENOMIC DNA]</scope>
</reference>
<organism evidence="1 2">
    <name type="scientific">Plasmopara halstedii</name>
    <name type="common">Downy mildew of sunflower</name>
    <dbReference type="NCBI Taxonomy" id="4781"/>
    <lineage>
        <taxon>Eukaryota</taxon>
        <taxon>Sar</taxon>
        <taxon>Stramenopiles</taxon>
        <taxon>Oomycota</taxon>
        <taxon>Peronosporomycetes</taxon>
        <taxon>Peronosporales</taxon>
        <taxon>Peronosporaceae</taxon>
        <taxon>Plasmopara</taxon>
    </lineage>
</organism>
<dbReference type="GeneID" id="36405460"/>